<comment type="cofactor">
    <cofactor evidence="1 7">
        <name>heme</name>
        <dbReference type="ChEBI" id="CHEBI:30413"/>
    </cofactor>
</comment>
<dbReference type="GO" id="GO:0020037">
    <property type="term" value="F:heme binding"/>
    <property type="evidence" value="ECO:0007669"/>
    <property type="project" value="InterPro"/>
</dbReference>
<dbReference type="PANTHER" id="PTHR46300:SF2">
    <property type="entry name" value="CYTOCHROME P450 MONOOXYGENASE ALNH-RELATED"/>
    <property type="match status" value="1"/>
</dbReference>
<dbReference type="GO" id="GO:0005506">
    <property type="term" value="F:iron ion binding"/>
    <property type="evidence" value="ECO:0007669"/>
    <property type="project" value="InterPro"/>
</dbReference>
<keyword evidence="10" id="KW-1185">Reference proteome</keyword>
<keyword evidence="7 8" id="KW-0349">Heme</keyword>
<evidence type="ECO:0000256" key="6">
    <source>
        <dbReference type="ARBA" id="ARBA00023033"/>
    </source>
</evidence>
<dbReference type="HOGENOM" id="CLU_001570_20_0_1"/>
<comment type="similarity">
    <text evidence="2 8">Belongs to the cytochrome P450 family.</text>
</comment>
<evidence type="ECO:0000256" key="7">
    <source>
        <dbReference type="PIRSR" id="PIRSR602401-1"/>
    </source>
</evidence>
<dbReference type="Gene3D" id="1.10.630.10">
    <property type="entry name" value="Cytochrome P450"/>
    <property type="match status" value="1"/>
</dbReference>
<dbReference type="GO" id="GO:0016705">
    <property type="term" value="F:oxidoreductase activity, acting on paired donors, with incorporation or reduction of molecular oxygen"/>
    <property type="evidence" value="ECO:0007669"/>
    <property type="project" value="InterPro"/>
</dbReference>
<evidence type="ECO:0000256" key="2">
    <source>
        <dbReference type="ARBA" id="ARBA00010617"/>
    </source>
</evidence>
<evidence type="ECO:0000256" key="8">
    <source>
        <dbReference type="RuleBase" id="RU000461"/>
    </source>
</evidence>
<dbReference type="Pfam" id="PF00067">
    <property type="entry name" value="p450"/>
    <property type="match status" value="1"/>
</dbReference>
<dbReference type="SUPFAM" id="SSF48264">
    <property type="entry name" value="Cytochrome P450"/>
    <property type="match status" value="1"/>
</dbReference>
<dbReference type="STRING" id="1182543.W9WMP8"/>
<comment type="caution">
    <text evidence="9">The sequence shown here is derived from an EMBL/GenBank/DDBJ whole genome shotgun (WGS) entry which is preliminary data.</text>
</comment>
<keyword evidence="6 8" id="KW-0503">Monooxygenase</keyword>
<dbReference type="InterPro" id="IPR017972">
    <property type="entry name" value="Cyt_P450_CS"/>
</dbReference>
<evidence type="ECO:0000313" key="9">
    <source>
        <dbReference type="EMBL" id="EXJ69168.1"/>
    </source>
</evidence>
<dbReference type="PANTHER" id="PTHR46300">
    <property type="entry name" value="P450, PUTATIVE (EUROFUNG)-RELATED-RELATED"/>
    <property type="match status" value="1"/>
</dbReference>
<dbReference type="EMBL" id="AMGX01000012">
    <property type="protein sequence ID" value="EXJ69168.1"/>
    <property type="molecule type" value="Genomic_DNA"/>
</dbReference>
<keyword evidence="4 8" id="KW-0560">Oxidoreductase</keyword>
<keyword evidence="3 7" id="KW-0479">Metal-binding</keyword>
<dbReference type="InterPro" id="IPR002401">
    <property type="entry name" value="Cyt_P450_E_grp-I"/>
</dbReference>
<dbReference type="PRINTS" id="PR00385">
    <property type="entry name" value="P450"/>
</dbReference>
<reference evidence="9 10" key="1">
    <citation type="submission" date="2013-03" db="EMBL/GenBank/DDBJ databases">
        <title>The Genome Sequence of Cladophialophora psammophila CBS 110553.</title>
        <authorList>
            <consortium name="The Broad Institute Genomics Platform"/>
            <person name="Cuomo C."/>
            <person name="de Hoog S."/>
            <person name="Gorbushina A."/>
            <person name="Walker B."/>
            <person name="Young S.K."/>
            <person name="Zeng Q."/>
            <person name="Gargeya S."/>
            <person name="Fitzgerald M."/>
            <person name="Haas B."/>
            <person name="Abouelleil A."/>
            <person name="Allen A.W."/>
            <person name="Alvarado L."/>
            <person name="Arachchi H.M."/>
            <person name="Berlin A.M."/>
            <person name="Chapman S.B."/>
            <person name="Gainer-Dewar J."/>
            <person name="Goldberg J."/>
            <person name="Griggs A."/>
            <person name="Gujja S."/>
            <person name="Hansen M."/>
            <person name="Howarth C."/>
            <person name="Imamovic A."/>
            <person name="Ireland A."/>
            <person name="Larimer J."/>
            <person name="McCowan C."/>
            <person name="Murphy C."/>
            <person name="Pearson M."/>
            <person name="Poon T.W."/>
            <person name="Priest M."/>
            <person name="Roberts A."/>
            <person name="Saif S."/>
            <person name="Shea T."/>
            <person name="Sisk P."/>
            <person name="Sykes S."/>
            <person name="Wortman J."/>
            <person name="Nusbaum C."/>
            <person name="Birren B."/>
        </authorList>
    </citation>
    <scope>NUCLEOTIDE SEQUENCE [LARGE SCALE GENOMIC DNA]</scope>
    <source>
        <strain evidence="9 10">CBS 110553</strain>
    </source>
</reference>
<sequence length="183" mass="20481">MAIFPEVQKRAQEELDTVVGSHRFPTWDDTADLPYIMSCVKESFRWMPTTVAGGAPHAATNEDTYMGYRIPAGVPIVNNVWSINNDRTNPRDFEPYRHMPGHKYPPVGTPVGSDGSDKGFTTFGAGRRMCPGIHVAERSMYTAVARLLWAFNIKRAVDENGQFTPIDRDGMSPGFMVTPLHYE</sequence>
<dbReference type="InterPro" id="IPR036396">
    <property type="entry name" value="Cyt_P450_sf"/>
</dbReference>
<dbReference type="eggNOG" id="KOG0156">
    <property type="taxonomic scope" value="Eukaryota"/>
</dbReference>
<dbReference type="PRINTS" id="PR00463">
    <property type="entry name" value="EP450I"/>
</dbReference>
<dbReference type="PROSITE" id="PS00086">
    <property type="entry name" value="CYTOCHROME_P450"/>
    <property type="match status" value="1"/>
</dbReference>
<protein>
    <recommendedName>
        <fullName evidence="11">Cytochrome P450 oxidoreductase</fullName>
    </recommendedName>
</protein>
<evidence type="ECO:0000256" key="5">
    <source>
        <dbReference type="ARBA" id="ARBA00023004"/>
    </source>
</evidence>
<dbReference type="GO" id="GO:0004497">
    <property type="term" value="F:monooxygenase activity"/>
    <property type="evidence" value="ECO:0007669"/>
    <property type="project" value="UniProtKB-KW"/>
</dbReference>
<dbReference type="RefSeq" id="XP_007746878.1">
    <property type="nucleotide sequence ID" value="XM_007748688.1"/>
</dbReference>
<organism evidence="9 10">
    <name type="scientific">Cladophialophora psammophila CBS 110553</name>
    <dbReference type="NCBI Taxonomy" id="1182543"/>
    <lineage>
        <taxon>Eukaryota</taxon>
        <taxon>Fungi</taxon>
        <taxon>Dikarya</taxon>
        <taxon>Ascomycota</taxon>
        <taxon>Pezizomycotina</taxon>
        <taxon>Eurotiomycetes</taxon>
        <taxon>Chaetothyriomycetidae</taxon>
        <taxon>Chaetothyriales</taxon>
        <taxon>Herpotrichiellaceae</taxon>
        <taxon>Cladophialophora</taxon>
    </lineage>
</organism>
<gene>
    <name evidence="9" type="ORF">A1O5_08103</name>
</gene>
<evidence type="ECO:0000256" key="3">
    <source>
        <dbReference type="ARBA" id="ARBA00022723"/>
    </source>
</evidence>
<evidence type="ECO:0000256" key="4">
    <source>
        <dbReference type="ARBA" id="ARBA00023002"/>
    </source>
</evidence>
<evidence type="ECO:0000256" key="1">
    <source>
        <dbReference type="ARBA" id="ARBA00001971"/>
    </source>
</evidence>
<dbReference type="InterPro" id="IPR001128">
    <property type="entry name" value="Cyt_P450"/>
</dbReference>
<dbReference type="Proteomes" id="UP000019471">
    <property type="component" value="Unassembled WGS sequence"/>
</dbReference>
<dbReference type="InterPro" id="IPR050364">
    <property type="entry name" value="Cytochrome_P450_fung"/>
</dbReference>
<dbReference type="GeneID" id="19192805"/>
<proteinExistence type="inferred from homology"/>
<keyword evidence="5 7" id="KW-0408">Iron</keyword>
<evidence type="ECO:0000313" key="10">
    <source>
        <dbReference type="Proteomes" id="UP000019471"/>
    </source>
</evidence>
<name>W9WMP8_9EURO</name>
<dbReference type="OrthoDB" id="4153966at2759"/>
<feature type="binding site" description="axial binding residue" evidence="7">
    <location>
        <position position="130"/>
    </location>
    <ligand>
        <name>heme</name>
        <dbReference type="ChEBI" id="CHEBI:30413"/>
    </ligand>
    <ligandPart>
        <name>Fe</name>
        <dbReference type="ChEBI" id="CHEBI:18248"/>
    </ligandPart>
</feature>
<evidence type="ECO:0008006" key="11">
    <source>
        <dbReference type="Google" id="ProtNLM"/>
    </source>
</evidence>
<dbReference type="AlphaFoldDB" id="W9WMP8"/>
<accession>W9WMP8</accession>